<dbReference type="InterPro" id="IPR027417">
    <property type="entry name" value="P-loop_NTPase"/>
</dbReference>
<evidence type="ECO:0000256" key="1">
    <source>
        <dbReference type="ARBA" id="ARBA00022679"/>
    </source>
</evidence>
<comment type="caution">
    <text evidence="3">The sequence shown here is derived from an EMBL/GenBank/DDBJ whole genome shotgun (WGS) entry which is preliminary data.</text>
</comment>
<dbReference type="PANTHER" id="PTHR12788">
    <property type="entry name" value="PROTEIN-TYROSINE SULFOTRANSFERASE 2"/>
    <property type="match status" value="1"/>
</dbReference>
<dbReference type="Proteomes" id="UP001620405">
    <property type="component" value="Unassembled WGS sequence"/>
</dbReference>
<dbReference type="RefSeq" id="WP_284401282.1">
    <property type="nucleotide sequence ID" value="NZ_BSNQ01000009.1"/>
</dbReference>
<feature type="transmembrane region" description="Helical" evidence="2">
    <location>
        <begin position="361"/>
        <end position="377"/>
    </location>
</feature>
<evidence type="ECO:0000256" key="2">
    <source>
        <dbReference type="SAM" id="Phobius"/>
    </source>
</evidence>
<reference evidence="3 4" key="1">
    <citation type="submission" date="2020-10" db="EMBL/GenBank/DDBJ databases">
        <title>Phylogeny of dyella-like bacteria.</title>
        <authorList>
            <person name="Fu J."/>
        </authorList>
    </citation>
    <scope>NUCLEOTIDE SEQUENCE [LARGE SCALE GENOMIC DNA]</scope>
    <source>
        <strain evidence="3 4">DHOB07</strain>
    </source>
</reference>
<feature type="transmembrane region" description="Helical" evidence="2">
    <location>
        <begin position="331"/>
        <end position="349"/>
    </location>
</feature>
<evidence type="ECO:0000313" key="4">
    <source>
        <dbReference type="Proteomes" id="UP001620405"/>
    </source>
</evidence>
<dbReference type="SUPFAM" id="SSF52540">
    <property type="entry name" value="P-loop containing nucleoside triphosphate hydrolases"/>
    <property type="match status" value="1"/>
</dbReference>
<keyword evidence="2" id="KW-1133">Transmembrane helix</keyword>
<dbReference type="PANTHER" id="PTHR12788:SF10">
    <property type="entry name" value="PROTEIN-TYROSINE SULFOTRANSFERASE"/>
    <property type="match status" value="1"/>
</dbReference>
<name>A0ABW8IVZ7_9GAMM</name>
<dbReference type="EMBL" id="JADIKG010000012">
    <property type="protein sequence ID" value="MFK2874119.1"/>
    <property type="molecule type" value="Genomic_DNA"/>
</dbReference>
<keyword evidence="4" id="KW-1185">Reference proteome</keyword>
<evidence type="ECO:0000313" key="3">
    <source>
        <dbReference type="EMBL" id="MFK2874119.1"/>
    </source>
</evidence>
<proteinExistence type="predicted"/>
<dbReference type="InterPro" id="IPR026634">
    <property type="entry name" value="TPST-like"/>
</dbReference>
<keyword evidence="2" id="KW-0472">Membrane</keyword>
<dbReference type="Pfam" id="PF13469">
    <property type="entry name" value="Sulfotransfer_3"/>
    <property type="match status" value="1"/>
</dbReference>
<sequence length="417" mass="47255">MSEIEANHHQGPIFVVGSPRSGTSILTWCLGQHANILPQEESGWMGEFAIGTGVRYQTGNQHGDRSQLTALGVDREAFFKTFGDAIDAMIHRHRPRQEQNCKRSARENPAQVDSAFNISRSDVEPKSRWVDGTPEYSFYIYGLTLLFPHARFVHIVRDVRSVVDSMLNFKQSACKELVKTEQQAYEYWLRTVQACVQAERALGPRVVHRLRYDDLVHRPEWAIRGVLEFLGEPFMAPCIEPLARRINSSEVPNGFCAVDPRTNPAVVEQAIRLSEQLQRPFEEGPLSPGELADLKARFDRRVAFMSELDTEYALGQEKVCKLSKRLDRCGLILVCYFLLALVATAPGVLRYGWWQMNFQNAVWLVGAVAGLAFYVTLRRAGLRSFVIGMIHRCGWHRRAGDAGLHKLKNTFRNADVP</sequence>
<keyword evidence="1" id="KW-0808">Transferase</keyword>
<keyword evidence="2" id="KW-0812">Transmembrane</keyword>
<gene>
    <name evidence="3" type="ORF">ISP13_11295</name>
</gene>
<protein>
    <submittedName>
        <fullName evidence="3">Sulfotransferase</fullName>
    </submittedName>
</protein>
<accession>A0ABW8IVZ7</accession>
<organism evidence="3 4">
    <name type="scientific">Dyella lipolytica</name>
    <dbReference type="NCBI Taxonomy" id="1867835"/>
    <lineage>
        <taxon>Bacteria</taxon>
        <taxon>Pseudomonadati</taxon>
        <taxon>Pseudomonadota</taxon>
        <taxon>Gammaproteobacteria</taxon>
        <taxon>Lysobacterales</taxon>
        <taxon>Rhodanobacteraceae</taxon>
        <taxon>Dyella</taxon>
    </lineage>
</organism>
<dbReference type="Gene3D" id="3.40.50.300">
    <property type="entry name" value="P-loop containing nucleotide triphosphate hydrolases"/>
    <property type="match status" value="1"/>
</dbReference>